<reference evidence="1 2" key="1">
    <citation type="submission" date="2015-01" db="EMBL/GenBank/DDBJ databases">
        <title>Evolution of Trichinella species and genotypes.</title>
        <authorList>
            <person name="Korhonen P.K."/>
            <person name="Edoardo P."/>
            <person name="Giuseppe L.R."/>
            <person name="Gasser R.B."/>
        </authorList>
    </citation>
    <scope>NUCLEOTIDE SEQUENCE [LARGE SCALE GENOMIC DNA]</scope>
    <source>
        <strain evidence="1">ISS2496</strain>
    </source>
</reference>
<evidence type="ECO:0000313" key="2">
    <source>
        <dbReference type="Proteomes" id="UP000054783"/>
    </source>
</evidence>
<protein>
    <submittedName>
        <fullName evidence="1">Uncharacterized protein</fullName>
    </submittedName>
</protein>
<dbReference type="AlphaFoldDB" id="A0A0V0Z8P2"/>
<organism evidence="1 2">
    <name type="scientific">Trichinella patagoniensis</name>
    <dbReference type="NCBI Taxonomy" id="990121"/>
    <lineage>
        <taxon>Eukaryota</taxon>
        <taxon>Metazoa</taxon>
        <taxon>Ecdysozoa</taxon>
        <taxon>Nematoda</taxon>
        <taxon>Enoplea</taxon>
        <taxon>Dorylaimia</taxon>
        <taxon>Trichinellida</taxon>
        <taxon>Trichinellidae</taxon>
        <taxon>Trichinella</taxon>
    </lineage>
</organism>
<dbReference type="EMBL" id="JYDQ01000335">
    <property type="protein sequence ID" value="KRY08442.1"/>
    <property type="molecule type" value="Genomic_DNA"/>
</dbReference>
<sequence>MRRRQASNDRVDDQLLVPKELRNHAQYHVRWPLCVPSNAGQTPVTLFLATHEEGGGRVVSGLPQVCRSKQTDTESQGTPTDARNVLCVPNTGHELLGPLEATPKGYRCILVVCDYF</sequence>
<accession>A0A0V0Z8P2</accession>
<comment type="caution">
    <text evidence="1">The sequence shown here is derived from an EMBL/GenBank/DDBJ whole genome shotgun (WGS) entry which is preliminary data.</text>
</comment>
<name>A0A0V0Z8P2_9BILA</name>
<keyword evidence="2" id="KW-1185">Reference proteome</keyword>
<gene>
    <name evidence="1" type="ORF">T12_1154</name>
</gene>
<dbReference type="STRING" id="990121.A0A0V0Z8P2"/>
<dbReference type="Proteomes" id="UP000054783">
    <property type="component" value="Unassembled WGS sequence"/>
</dbReference>
<proteinExistence type="predicted"/>
<evidence type="ECO:0000313" key="1">
    <source>
        <dbReference type="EMBL" id="KRY08442.1"/>
    </source>
</evidence>